<dbReference type="RefSeq" id="WP_028915483.1">
    <property type="nucleotide sequence ID" value="NZ_VLJS01000058.1"/>
</dbReference>
<name>A0A562DKD1_9GAMM</name>
<evidence type="ECO:0000313" key="2">
    <source>
        <dbReference type="Proteomes" id="UP000321583"/>
    </source>
</evidence>
<keyword evidence="2" id="KW-1185">Reference proteome</keyword>
<accession>A0A562DKD1</accession>
<proteinExistence type="predicted"/>
<comment type="caution">
    <text evidence="1">The sequence shown here is derived from an EMBL/GenBank/DDBJ whole genome shotgun (WGS) entry which is preliminary data.</text>
</comment>
<reference evidence="1 2" key="1">
    <citation type="submission" date="2019-07" db="EMBL/GenBank/DDBJ databases">
        <title>Genome sequencing of lignin-degrading bacterial isolates.</title>
        <authorList>
            <person name="Gladden J."/>
        </authorList>
    </citation>
    <scope>NUCLEOTIDE SEQUENCE [LARGE SCALE GENOMIC DNA]</scope>
    <source>
        <strain evidence="1 2">J19</strain>
    </source>
</reference>
<dbReference type="AlphaFoldDB" id="A0A562DKD1"/>
<protein>
    <submittedName>
        <fullName evidence="1">Uncharacterized protein</fullName>
    </submittedName>
</protein>
<organism evidence="1 2">
    <name type="scientific">Pseudoxanthomonas taiwanensis J19</name>
    <dbReference type="NCBI Taxonomy" id="935569"/>
    <lineage>
        <taxon>Bacteria</taxon>
        <taxon>Pseudomonadati</taxon>
        <taxon>Pseudomonadota</taxon>
        <taxon>Gammaproteobacteria</taxon>
        <taxon>Lysobacterales</taxon>
        <taxon>Lysobacteraceae</taxon>
        <taxon>Pseudoxanthomonas</taxon>
    </lineage>
</organism>
<gene>
    <name evidence="1" type="ORF">L613_000300000210</name>
</gene>
<dbReference type="EMBL" id="VLJS01000058">
    <property type="protein sequence ID" value="TWH10132.1"/>
    <property type="molecule type" value="Genomic_DNA"/>
</dbReference>
<sequence>MRELTCRELHDVNGGASVLGTIWQVSLPARAVAGSAALGWAIGSAIYRTYDDEIQAGLDWLLN</sequence>
<evidence type="ECO:0000313" key="1">
    <source>
        <dbReference type="EMBL" id="TWH10132.1"/>
    </source>
</evidence>
<dbReference type="Proteomes" id="UP000321583">
    <property type="component" value="Unassembled WGS sequence"/>
</dbReference>